<keyword evidence="1" id="KW-0732">Signal</keyword>
<protein>
    <recommendedName>
        <fullName evidence="4">RHS repeat protein</fullName>
    </recommendedName>
</protein>
<dbReference type="EMBL" id="BMFU01000005">
    <property type="protein sequence ID" value="GGH61432.1"/>
    <property type="molecule type" value="Genomic_DNA"/>
</dbReference>
<feature type="chain" id="PRO_5045354047" description="RHS repeat protein" evidence="1">
    <location>
        <begin position="33"/>
        <end position="77"/>
    </location>
</feature>
<evidence type="ECO:0000256" key="1">
    <source>
        <dbReference type="SAM" id="SignalP"/>
    </source>
</evidence>
<dbReference type="Gene3D" id="2.180.10.10">
    <property type="entry name" value="RHS repeat-associated core"/>
    <property type="match status" value="1"/>
</dbReference>
<organism evidence="2 3">
    <name type="scientific">Paenibacillus silvae</name>
    <dbReference type="NCBI Taxonomy" id="1325358"/>
    <lineage>
        <taxon>Bacteria</taxon>
        <taxon>Bacillati</taxon>
        <taxon>Bacillota</taxon>
        <taxon>Bacilli</taxon>
        <taxon>Bacillales</taxon>
        <taxon>Paenibacillaceae</taxon>
        <taxon>Paenibacillus</taxon>
    </lineage>
</organism>
<proteinExistence type="predicted"/>
<dbReference type="NCBIfam" id="TIGR01643">
    <property type="entry name" value="YD_repeat_2x"/>
    <property type="match status" value="1"/>
</dbReference>
<dbReference type="RefSeq" id="WP_188593381.1">
    <property type="nucleotide sequence ID" value="NZ_BMFU01000005.1"/>
</dbReference>
<sequence>MKQKCKARKWKKWTGVCLLAAGLLCMAFPVQAAGKTIYTYDANNRLTSVTTANGKVYIYQYDTNGNLLNIVQGAAKR</sequence>
<keyword evidence="3" id="KW-1185">Reference proteome</keyword>
<reference evidence="3" key="1">
    <citation type="journal article" date="2019" name="Int. J. Syst. Evol. Microbiol.">
        <title>The Global Catalogue of Microorganisms (GCM) 10K type strain sequencing project: providing services to taxonomists for standard genome sequencing and annotation.</title>
        <authorList>
            <consortium name="The Broad Institute Genomics Platform"/>
            <consortium name="The Broad Institute Genome Sequencing Center for Infectious Disease"/>
            <person name="Wu L."/>
            <person name="Ma J."/>
        </authorList>
    </citation>
    <scope>NUCLEOTIDE SEQUENCE [LARGE SCALE GENOMIC DNA]</scope>
    <source>
        <strain evidence="3">CGMCC 1.12770</strain>
    </source>
</reference>
<evidence type="ECO:0008006" key="4">
    <source>
        <dbReference type="Google" id="ProtNLM"/>
    </source>
</evidence>
<evidence type="ECO:0000313" key="3">
    <source>
        <dbReference type="Proteomes" id="UP000652153"/>
    </source>
</evidence>
<dbReference type="Pfam" id="PF05593">
    <property type="entry name" value="RHS_repeat"/>
    <property type="match status" value="1"/>
</dbReference>
<gene>
    <name evidence="2" type="ORF">GCM10008014_36870</name>
</gene>
<dbReference type="Proteomes" id="UP000652153">
    <property type="component" value="Unassembled WGS sequence"/>
</dbReference>
<name>A0ABQ1ZHA7_9BACL</name>
<comment type="caution">
    <text evidence="2">The sequence shown here is derived from an EMBL/GenBank/DDBJ whole genome shotgun (WGS) entry which is preliminary data.</text>
</comment>
<accession>A0ABQ1ZHA7</accession>
<evidence type="ECO:0000313" key="2">
    <source>
        <dbReference type="EMBL" id="GGH61432.1"/>
    </source>
</evidence>
<feature type="signal peptide" evidence="1">
    <location>
        <begin position="1"/>
        <end position="32"/>
    </location>
</feature>
<dbReference type="InterPro" id="IPR031325">
    <property type="entry name" value="RHS_repeat"/>
</dbReference>
<dbReference type="InterPro" id="IPR006530">
    <property type="entry name" value="YD"/>
</dbReference>